<evidence type="ECO:0000256" key="5">
    <source>
        <dbReference type="ARBA" id="ARBA00023242"/>
    </source>
</evidence>
<comment type="caution">
    <text evidence="7">The sequence shown here is derived from an EMBL/GenBank/DDBJ whole genome shotgun (WGS) entry which is preliminary data.</text>
</comment>
<feature type="domain" description="HAT C-terminal dimerisation" evidence="6">
    <location>
        <begin position="268"/>
        <end position="348"/>
    </location>
</feature>
<dbReference type="InterPro" id="IPR052035">
    <property type="entry name" value="ZnF_BED_domain_contain"/>
</dbReference>
<evidence type="ECO:0000313" key="8">
    <source>
        <dbReference type="Proteomes" id="UP000663880"/>
    </source>
</evidence>
<dbReference type="OrthoDB" id="1607513at2759"/>
<gene>
    <name evidence="7" type="ORF">PMACD_LOCUS5860</name>
</gene>
<evidence type="ECO:0000256" key="4">
    <source>
        <dbReference type="ARBA" id="ARBA00022833"/>
    </source>
</evidence>
<evidence type="ECO:0000256" key="3">
    <source>
        <dbReference type="ARBA" id="ARBA00022771"/>
    </source>
</evidence>
<dbReference type="EMBL" id="CAJOBZ010000012">
    <property type="protein sequence ID" value="CAF4838020.1"/>
    <property type="molecule type" value="Genomic_DNA"/>
</dbReference>
<dbReference type="Pfam" id="PF05699">
    <property type="entry name" value="Dimer_Tnp_hAT"/>
    <property type="match status" value="1"/>
</dbReference>
<dbReference type="InterPro" id="IPR008906">
    <property type="entry name" value="HATC_C_dom"/>
</dbReference>
<protein>
    <recommendedName>
        <fullName evidence="6">HAT C-terminal dimerisation domain-containing protein</fullName>
    </recommendedName>
</protein>
<comment type="subcellular location">
    <subcellularLocation>
        <location evidence="1">Nucleus</location>
    </subcellularLocation>
</comment>
<reference evidence="7" key="1">
    <citation type="submission" date="2021-02" db="EMBL/GenBank/DDBJ databases">
        <authorList>
            <person name="Steward A R."/>
        </authorList>
    </citation>
    <scope>NUCLEOTIDE SEQUENCE</scope>
</reference>
<name>A0A821R758_9NEOP</name>
<sequence length="352" mass="39868">MVLRSILLECCALSGTSHRASDLAEELSRIVQEWGLERKIILAVSDNGSNIKCAIEKCLGWKHFNCYAHCINLVVTKALENNSTISNIIQNAKNVVSHLKKSTVAWEKLKRYLEQAGKPIMRPLQDVPTRWNSTYYMLERLLLLKGELNSAISNLNTNIPVLSANYWSIIEKLVLVLKPSEEVTKEISGDRYVTGSSVIPITIALKSALVTILDSSEPLPDDVEMRKQQNQNRIFQNHLLYPDRKTPFGPTITKKCKILGPVVPHFLELWLKCNDTVIPKSHSPLEWWKANKNSYPHLAILARNRLNSLATSVPCERLFSAAGNILSDRRTRLGVRKIKQLLFLQQNLKNKA</sequence>
<evidence type="ECO:0000256" key="2">
    <source>
        <dbReference type="ARBA" id="ARBA00022723"/>
    </source>
</evidence>
<organism evidence="7 8">
    <name type="scientific">Pieris macdunnoughi</name>
    <dbReference type="NCBI Taxonomy" id="345717"/>
    <lineage>
        <taxon>Eukaryota</taxon>
        <taxon>Metazoa</taxon>
        <taxon>Ecdysozoa</taxon>
        <taxon>Arthropoda</taxon>
        <taxon>Hexapoda</taxon>
        <taxon>Insecta</taxon>
        <taxon>Pterygota</taxon>
        <taxon>Neoptera</taxon>
        <taxon>Endopterygota</taxon>
        <taxon>Lepidoptera</taxon>
        <taxon>Glossata</taxon>
        <taxon>Ditrysia</taxon>
        <taxon>Papilionoidea</taxon>
        <taxon>Pieridae</taxon>
        <taxon>Pierinae</taxon>
        <taxon>Pieris</taxon>
    </lineage>
</organism>
<dbReference type="GO" id="GO:0008270">
    <property type="term" value="F:zinc ion binding"/>
    <property type="evidence" value="ECO:0007669"/>
    <property type="project" value="UniProtKB-KW"/>
</dbReference>
<keyword evidence="4" id="KW-0862">Zinc</keyword>
<dbReference type="Proteomes" id="UP000663880">
    <property type="component" value="Unassembled WGS sequence"/>
</dbReference>
<dbReference type="PANTHER" id="PTHR46481">
    <property type="entry name" value="ZINC FINGER BED DOMAIN-CONTAINING PROTEIN 4"/>
    <property type="match status" value="1"/>
</dbReference>
<dbReference type="GO" id="GO:0046983">
    <property type="term" value="F:protein dimerization activity"/>
    <property type="evidence" value="ECO:0007669"/>
    <property type="project" value="InterPro"/>
</dbReference>
<dbReference type="AlphaFoldDB" id="A0A821R758"/>
<evidence type="ECO:0000259" key="6">
    <source>
        <dbReference type="Pfam" id="PF05699"/>
    </source>
</evidence>
<dbReference type="GO" id="GO:0005634">
    <property type="term" value="C:nucleus"/>
    <property type="evidence" value="ECO:0007669"/>
    <property type="project" value="UniProtKB-SubCell"/>
</dbReference>
<keyword evidence="8" id="KW-1185">Reference proteome</keyword>
<dbReference type="SUPFAM" id="SSF53098">
    <property type="entry name" value="Ribonuclease H-like"/>
    <property type="match status" value="1"/>
</dbReference>
<keyword evidence="5" id="KW-0539">Nucleus</keyword>
<proteinExistence type="predicted"/>
<keyword evidence="2" id="KW-0479">Metal-binding</keyword>
<evidence type="ECO:0000313" key="7">
    <source>
        <dbReference type="EMBL" id="CAF4838020.1"/>
    </source>
</evidence>
<accession>A0A821R758</accession>
<keyword evidence="3" id="KW-0863">Zinc-finger</keyword>
<dbReference type="PANTHER" id="PTHR46481:SF10">
    <property type="entry name" value="ZINC FINGER BED DOMAIN-CONTAINING PROTEIN 39"/>
    <property type="match status" value="1"/>
</dbReference>
<evidence type="ECO:0000256" key="1">
    <source>
        <dbReference type="ARBA" id="ARBA00004123"/>
    </source>
</evidence>
<dbReference type="InterPro" id="IPR012337">
    <property type="entry name" value="RNaseH-like_sf"/>
</dbReference>